<dbReference type="InterPro" id="IPR002523">
    <property type="entry name" value="MgTranspt_CorA/ZnTranspt_ZntB"/>
</dbReference>
<proteinExistence type="inferred from homology"/>
<dbReference type="AlphaFoldDB" id="A0A5C8ZWD5"/>
<dbReference type="Proteomes" id="UP000321039">
    <property type="component" value="Unassembled WGS sequence"/>
</dbReference>
<keyword evidence="7 12" id="KW-1133">Transmembrane helix</keyword>
<evidence type="ECO:0000256" key="4">
    <source>
        <dbReference type="ARBA" id="ARBA00022475"/>
    </source>
</evidence>
<feature type="transmembrane region" description="Helical" evidence="12">
    <location>
        <begin position="266"/>
        <end position="286"/>
    </location>
</feature>
<keyword evidence="3" id="KW-0813">Transport</keyword>
<comment type="function">
    <text evidence="11">Mediates influx of magnesium ions. Alternates between open and closed states. Activated by low cytoplasmic Mg(2+) levels. Inactive when cytoplasmic Mg(2+) levels are high.</text>
</comment>
<feature type="transmembrane region" description="Helical" evidence="12">
    <location>
        <begin position="298"/>
        <end position="318"/>
    </location>
</feature>
<evidence type="ECO:0000313" key="13">
    <source>
        <dbReference type="EMBL" id="TXS92863.1"/>
    </source>
</evidence>
<evidence type="ECO:0000313" key="14">
    <source>
        <dbReference type="Proteomes" id="UP000321039"/>
    </source>
</evidence>
<dbReference type="RefSeq" id="WP_148068866.1">
    <property type="nucleotide sequence ID" value="NZ_VRZA01000004.1"/>
</dbReference>
<keyword evidence="4" id="KW-1003">Cell membrane</keyword>
<accession>A0A5C8ZWD5</accession>
<organism evidence="13 14">
    <name type="scientific">Parahaliea maris</name>
    <dbReference type="NCBI Taxonomy" id="2716870"/>
    <lineage>
        <taxon>Bacteria</taxon>
        <taxon>Pseudomonadati</taxon>
        <taxon>Pseudomonadota</taxon>
        <taxon>Gammaproteobacteria</taxon>
        <taxon>Cellvibrionales</taxon>
        <taxon>Halieaceae</taxon>
        <taxon>Parahaliea</taxon>
    </lineage>
</organism>
<dbReference type="Gene3D" id="3.30.460.20">
    <property type="entry name" value="CorA soluble domain-like"/>
    <property type="match status" value="1"/>
</dbReference>
<dbReference type="PANTHER" id="PTHR46494">
    <property type="entry name" value="CORA FAMILY METAL ION TRANSPORTER (EUROFUNG)"/>
    <property type="match status" value="1"/>
</dbReference>
<dbReference type="CDD" id="cd12822">
    <property type="entry name" value="TmCorA-like"/>
    <property type="match status" value="1"/>
</dbReference>
<dbReference type="Gene3D" id="1.20.58.340">
    <property type="entry name" value="Magnesium transport protein CorA, transmembrane region"/>
    <property type="match status" value="2"/>
</dbReference>
<sequence>MIRAKLLSTDGQQECGELELVERWRDTEGAFLWLDLEGDISPERKELLLSLGCSELAITDSNRLRHPPKIESFADNTFILFRGIARIDDNLNLVPQQVGLWVGDNYLISVHRGLSVSVNHFWQEAPERRSLADPAELALRILHFASGRYLDKILQFEDELSGLEDSLLTGESDSTMRELVGYRSRLRKLRRIFNYHQVMTEQLLHHGTPHLGEGDPDDATHHLRRDLYDRCERLYSLCNMYYEICGDLVEGYISLTSHQLNNTMKVLTIITAIFVPLSFLAGLYGMNFENMPELHLRYGYFVVLFVMIAVASTMLWLFRKIRWL</sequence>
<evidence type="ECO:0000256" key="7">
    <source>
        <dbReference type="ARBA" id="ARBA00022989"/>
    </source>
</evidence>
<reference evidence="13 14" key="1">
    <citation type="submission" date="2019-08" db="EMBL/GenBank/DDBJ databases">
        <title>Parahaliea maris sp. nov., isolated from the surface seawater.</title>
        <authorList>
            <person name="Liu Y."/>
        </authorList>
    </citation>
    <scope>NUCLEOTIDE SEQUENCE [LARGE SCALE GENOMIC DNA]</scope>
    <source>
        <strain evidence="13 14">HSLHS9</strain>
    </source>
</reference>
<dbReference type="FunFam" id="1.20.58.340:FF:000004">
    <property type="entry name" value="Magnesium transport protein CorA"/>
    <property type="match status" value="1"/>
</dbReference>
<dbReference type="InterPro" id="IPR045863">
    <property type="entry name" value="CorA_TM1_TM2"/>
</dbReference>
<gene>
    <name evidence="13" type="ORF">FV139_12920</name>
</gene>
<keyword evidence="8" id="KW-0406">Ion transport</keyword>
<evidence type="ECO:0000256" key="10">
    <source>
        <dbReference type="ARBA" id="ARBA00034269"/>
    </source>
</evidence>
<evidence type="ECO:0000256" key="12">
    <source>
        <dbReference type="SAM" id="Phobius"/>
    </source>
</evidence>
<evidence type="ECO:0000256" key="8">
    <source>
        <dbReference type="ARBA" id="ARBA00023065"/>
    </source>
</evidence>
<keyword evidence="6" id="KW-0460">Magnesium</keyword>
<comment type="catalytic activity">
    <reaction evidence="10">
        <text>Mg(2+)(in) = Mg(2+)(out)</text>
        <dbReference type="Rhea" id="RHEA:29827"/>
        <dbReference type="ChEBI" id="CHEBI:18420"/>
    </reaction>
</comment>
<dbReference type="InterPro" id="IPR045861">
    <property type="entry name" value="CorA_cytoplasmic_dom"/>
</dbReference>
<protein>
    <submittedName>
        <fullName evidence="13">Magnesium transporter CorA family protein</fullName>
    </submittedName>
</protein>
<name>A0A5C8ZWD5_9GAMM</name>
<dbReference type="Pfam" id="PF01544">
    <property type="entry name" value="CorA"/>
    <property type="match status" value="1"/>
</dbReference>
<dbReference type="SUPFAM" id="SSF143865">
    <property type="entry name" value="CorA soluble domain-like"/>
    <property type="match status" value="1"/>
</dbReference>
<comment type="subcellular location">
    <subcellularLocation>
        <location evidence="1">Cell membrane</location>
        <topology evidence="1">Multi-pass membrane protein</topology>
    </subcellularLocation>
</comment>
<evidence type="ECO:0000256" key="3">
    <source>
        <dbReference type="ARBA" id="ARBA00022448"/>
    </source>
</evidence>
<evidence type="ECO:0000256" key="11">
    <source>
        <dbReference type="ARBA" id="ARBA00045497"/>
    </source>
</evidence>
<comment type="similarity">
    <text evidence="2">Belongs to the CorA metal ion transporter (MIT) (TC 1.A.35) family.</text>
</comment>
<dbReference type="PANTHER" id="PTHR46494:SF1">
    <property type="entry name" value="CORA FAMILY METAL ION TRANSPORTER (EUROFUNG)"/>
    <property type="match status" value="1"/>
</dbReference>
<dbReference type="GO" id="GO:0050897">
    <property type="term" value="F:cobalt ion binding"/>
    <property type="evidence" value="ECO:0007669"/>
    <property type="project" value="TreeGrafter"/>
</dbReference>
<evidence type="ECO:0000256" key="1">
    <source>
        <dbReference type="ARBA" id="ARBA00004651"/>
    </source>
</evidence>
<evidence type="ECO:0000256" key="6">
    <source>
        <dbReference type="ARBA" id="ARBA00022842"/>
    </source>
</evidence>
<keyword evidence="9 12" id="KW-0472">Membrane</keyword>
<dbReference type="GO" id="GO:0015095">
    <property type="term" value="F:magnesium ion transmembrane transporter activity"/>
    <property type="evidence" value="ECO:0007669"/>
    <property type="project" value="TreeGrafter"/>
</dbReference>
<dbReference type="GO" id="GO:0015087">
    <property type="term" value="F:cobalt ion transmembrane transporter activity"/>
    <property type="evidence" value="ECO:0007669"/>
    <property type="project" value="TreeGrafter"/>
</dbReference>
<keyword evidence="5 12" id="KW-0812">Transmembrane</keyword>
<dbReference type="GO" id="GO:0000287">
    <property type="term" value="F:magnesium ion binding"/>
    <property type="evidence" value="ECO:0007669"/>
    <property type="project" value="TreeGrafter"/>
</dbReference>
<keyword evidence="14" id="KW-1185">Reference proteome</keyword>
<dbReference type="GO" id="GO:0005886">
    <property type="term" value="C:plasma membrane"/>
    <property type="evidence" value="ECO:0007669"/>
    <property type="project" value="UniProtKB-SubCell"/>
</dbReference>
<dbReference type="EMBL" id="VRZA01000004">
    <property type="protein sequence ID" value="TXS92863.1"/>
    <property type="molecule type" value="Genomic_DNA"/>
</dbReference>
<evidence type="ECO:0000256" key="2">
    <source>
        <dbReference type="ARBA" id="ARBA00009765"/>
    </source>
</evidence>
<dbReference type="SUPFAM" id="SSF144083">
    <property type="entry name" value="Magnesium transport protein CorA, transmembrane region"/>
    <property type="match status" value="1"/>
</dbReference>
<evidence type="ECO:0000256" key="9">
    <source>
        <dbReference type="ARBA" id="ARBA00023136"/>
    </source>
</evidence>
<evidence type="ECO:0000256" key="5">
    <source>
        <dbReference type="ARBA" id="ARBA00022692"/>
    </source>
</evidence>
<comment type="caution">
    <text evidence="13">The sequence shown here is derived from an EMBL/GenBank/DDBJ whole genome shotgun (WGS) entry which is preliminary data.</text>
</comment>